<evidence type="ECO:0000256" key="1">
    <source>
        <dbReference type="SAM" id="MobiDB-lite"/>
    </source>
</evidence>
<dbReference type="EMBL" id="JAHDVG010000480">
    <property type="protein sequence ID" value="KAH1174106.1"/>
    <property type="molecule type" value="Genomic_DNA"/>
</dbReference>
<feature type="compositionally biased region" description="Basic and acidic residues" evidence="1">
    <location>
        <begin position="89"/>
        <end position="98"/>
    </location>
</feature>
<name>A0A9D4AZ32_9SAUR</name>
<keyword evidence="3" id="KW-1185">Reference proteome</keyword>
<dbReference type="Proteomes" id="UP000827986">
    <property type="component" value="Unassembled WGS sequence"/>
</dbReference>
<protein>
    <submittedName>
        <fullName evidence="2">Uncharacterized protein</fullName>
    </submittedName>
</protein>
<dbReference type="AlphaFoldDB" id="A0A9D4AZ32"/>
<organism evidence="2 3">
    <name type="scientific">Mauremys mutica</name>
    <name type="common">yellowpond turtle</name>
    <dbReference type="NCBI Taxonomy" id="74926"/>
    <lineage>
        <taxon>Eukaryota</taxon>
        <taxon>Metazoa</taxon>
        <taxon>Chordata</taxon>
        <taxon>Craniata</taxon>
        <taxon>Vertebrata</taxon>
        <taxon>Euteleostomi</taxon>
        <taxon>Archelosauria</taxon>
        <taxon>Testudinata</taxon>
        <taxon>Testudines</taxon>
        <taxon>Cryptodira</taxon>
        <taxon>Durocryptodira</taxon>
        <taxon>Testudinoidea</taxon>
        <taxon>Geoemydidae</taxon>
        <taxon>Geoemydinae</taxon>
        <taxon>Mauremys</taxon>
    </lineage>
</organism>
<reference evidence="2" key="1">
    <citation type="submission" date="2021-09" db="EMBL/GenBank/DDBJ databases">
        <title>The genome of Mauremys mutica provides insights into the evolution of semi-aquatic lifestyle.</title>
        <authorList>
            <person name="Gong S."/>
            <person name="Gao Y."/>
        </authorList>
    </citation>
    <scope>NUCLEOTIDE SEQUENCE</scope>
    <source>
        <strain evidence="2">MM-2020</strain>
        <tissue evidence="2">Muscle</tissue>
    </source>
</reference>
<evidence type="ECO:0000313" key="2">
    <source>
        <dbReference type="EMBL" id="KAH1174106.1"/>
    </source>
</evidence>
<evidence type="ECO:0000313" key="3">
    <source>
        <dbReference type="Proteomes" id="UP000827986"/>
    </source>
</evidence>
<gene>
    <name evidence="2" type="ORF">KIL84_002250</name>
</gene>
<proteinExistence type="predicted"/>
<comment type="caution">
    <text evidence="2">The sequence shown here is derived from an EMBL/GenBank/DDBJ whole genome shotgun (WGS) entry which is preliminary data.</text>
</comment>
<accession>A0A9D4AZ32</accession>
<feature type="region of interest" description="Disordered" evidence="1">
    <location>
        <begin position="72"/>
        <end position="116"/>
    </location>
</feature>
<sequence length="116" mass="12960">MFANCPAQEGPGPNAGRHWLLPLHTFKPYLSPTSRAWQVRVGGFVGRVCEGSQGPHMQRSVGQTQSVQWCPGCEGEDRRKKTASLRMTKHSEQQERARQLLPGARQGSFEEVKTTQ</sequence>